<evidence type="ECO:0000256" key="5">
    <source>
        <dbReference type="ARBA" id="ARBA00023136"/>
    </source>
</evidence>
<dbReference type="STRING" id="1079859.SAMN04515674_103151"/>
<keyword evidence="5 6" id="KW-0472">Membrane</keyword>
<proteinExistence type="predicted"/>
<organism evidence="9 10">
    <name type="scientific">Pseudarcicella hirudinis</name>
    <dbReference type="NCBI Taxonomy" id="1079859"/>
    <lineage>
        <taxon>Bacteria</taxon>
        <taxon>Pseudomonadati</taxon>
        <taxon>Bacteroidota</taxon>
        <taxon>Cytophagia</taxon>
        <taxon>Cytophagales</taxon>
        <taxon>Flectobacillaceae</taxon>
        <taxon>Pseudarcicella</taxon>
    </lineage>
</organism>
<dbReference type="Pfam" id="PF12704">
    <property type="entry name" value="MacB_PCD"/>
    <property type="match status" value="1"/>
</dbReference>
<feature type="transmembrane region" description="Helical" evidence="6">
    <location>
        <begin position="300"/>
        <end position="321"/>
    </location>
</feature>
<dbReference type="EMBL" id="FOXH01000003">
    <property type="protein sequence ID" value="SFP44570.1"/>
    <property type="molecule type" value="Genomic_DNA"/>
</dbReference>
<keyword evidence="2" id="KW-1003">Cell membrane</keyword>
<keyword evidence="3 6" id="KW-0812">Transmembrane</keyword>
<evidence type="ECO:0000256" key="1">
    <source>
        <dbReference type="ARBA" id="ARBA00004651"/>
    </source>
</evidence>
<dbReference type="AlphaFoldDB" id="A0A1I5QF06"/>
<keyword evidence="4 6" id="KW-1133">Transmembrane helix</keyword>
<feature type="transmembrane region" description="Helical" evidence="6">
    <location>
        <begin position="27"/>
        <end position="47"/>
    </location>
</feature>
<evidence type="ECO:0000256" key="6">
    <source>
        <dbReference type="SAM" id="Phobius"/>
    </source>
</evidence>
<feature type="transmembrane region" description="Helical" evidence="6">
    <location>
        <begin position="393"/>
        <end position="415"/>
    </location>
</feature>
<evidence type="ECO:0000259" key="7">
    <source>
        <dbReference type="Pfam" id="PF02687"/>
    </source>
</evidence>
<sequence>MQTNVCLNDMNLIKISWSNLKDKPLTSFLSISLMALGIGIISLLLLVSKQLDEKFTRNVKGIDMVIGAKGSPLQLILASIYQIDAPTGNIPLEEATKLTRSPLVKTAIPLSMGDNYQGYRVIGTNEKYLQHFEVEYAEGKVFSKAMEVVAGAKAAQNLELKVGDSFVSQHGYDGEGHKHDEQKFKVTGILKTNNSVVDQLILTPLESVWAVHEHHEEGEQHADSGANALKLLEEDGSHKEEHEEEPKEITSMLIKFRNPALGMMMARNINQNTTLQTATPAIEINRLFALLGVGLDTLKWIALVIIIVSGLSVFVSLYNSLKERKYEMALMLSMGATRIRLFLLLLLEGLMISIIGYAAGVLLSRLGLWVMAENVEKNFHYDFNVLSLLPEEMYLMLGALVIGLLAAALPSLGIYRINISRTLADE</sequence>
<evidence type="ECO:0000313" key="9">
    <source>
        <dbReference type="EMBL" id="SFP44570.1"/>
    </source>
</evidence>
<evidence type="ECO:0000256" key="4">
    <source>
        <dbReference type="ARBA" id="ARBA00022989"/>
    </source>
</evidence>
<gene>
    <name evidence="9" type="ORF">SAMN04515674_103151</name>
</gene>
<dbReference type="Proteomes" id="UP000199306">
    <property type="component" value="Unassembled WGS sequence"/>
</dbReference>
<feature type="transmembrane region" description="Helical" evidence="6">
    <location>
        <begin position="341"/>
        <end position="363"/>
    </location>
</feature>
<feature type="domain" description="ABC3 transporter permease C-terminal" evidence="7">
    <location>
        <begin position="301"/>
        <end position="419"/>
    </location>
</feature>
<evidence type="ECO:0000256" key="3">
    <source>
        <dbReference type="ARBA" id="ARBA00022692"/>
    </source>
</evidence>
<dbReference type="InterPro" id="IPR051125">
    <property type="entry name" value="ABC-4/HrtB_transporter"/>
</dbReference>
<comment type="subcellular location">
    <subcellularLocation>
        <location evidence="1">Cell membrane</location>
        <topology evidence="1">Multi-pass membrane protein</topology>
    </subcellularLocation>
</comment>
<evidence type="ECO:0000256" key="2">
    <source>
        <dbReference type="ARBA" id="ARBA00022475"/>
    </source>
</evidence>
<dbReference type="PANTHER" id="PTHR43738:SF2">
    <property type="entry name" value="ABC TRANSPORTER PERMEASE"/>
    <property type="match status" value="1"/>
</dbReference>
<evidence type="ECO:0000313" key="10">
    <source>
        <dbReference type="Proteomes" id="UP000199306"/>
    </source>
</evidence>
<feature type="domain" description="MacB-like periplasmic core" evidence="8">
    <location>
        <begin position="27"/>
        <end position="210"/>
    </location>
</feature>
<accession>A0A1I5QF06</accession>
<reference evidence="9 10" key="1">
    <citation type="submission" date="2016-10" db="EMBL/GenBank/DDBJ databases">
        <authorList>
            <person name="de Groot N.N."/>
        </authorList>
    </citation>
    <scope>NUCLEOTIDE SEQUENCE [LARGE SCALE GENOMIC DNA]</scope>
    <source>
        <strain evidence="10">E92,LMG 26720,CCM 7988</strain>
    </source>
</reference>
<keyword evidence="10" id="KW-1185">Reference proteome</keyword>
<dbReference type="InterPro" id="IPR025857">
    <property type="entry name" value="MacB_PCD"/>
</dbReference>
<name>A0A1I5QF06_9BACT</name>
<dbReference type="Pfam" id="PF02687">
    <property type="entry name" value="FtsX"/>
    <property type="match status" value="1"/>
</dbReference>
<dbReference type="PANTHER" id="PTHR43738">
    <property type="entry name" value="ABC TRANSPORTER, MEMBRANE PROTEIN"/>
    <property type="match status" value="1"/>
</dbReference>
<dbReference type="InterPro" id="IPR003838">
    <property type="entry name" value="ABC3_permease_C"/>
</dbReference>
<dbReference type="GO" id="GO:0005886">
    <property type="term" value="C:plasma membrane"/>
    <property type="evidence" value="ECO:0007669"/>
    <property type="project" value="UniProtKB-SubCell"/>
</dbReference>
<evidence type="ECO:0000259" key="8">
    <source>
        <dbReference type="Pfam" id="PF12704"/>
    </source>
</evidence>
<protein>
    <submittedName>
        <fullName evidence="9">Putative ABC transport system permease protein</fullName>
    </submittedName>
</protein>